<dbReference type="GO" id="GO:0008703">
    <property type="term" value="F:5-amino-6-(5-phosphoribosylamino)uracil reductase activity"/>
    <property type="evidence" value="ECO:0007669"/>
    <property type="project" value="UniProtKB-EC"/>
</dbReference>
<evidence type="ECO:0000256" key="16">
    <source>
        <dbReference type="PIRSR" id="PIRSR006769-3"/>
    </source>
</evidence>
<dbReference type="GO" id="GO:0009231">
    <property type="term" value="P:riboflavin biosynthetic process"/>
    <property type="evidence" value="ECO:0007669"/>
    <property type="project" value="UniProtKB-KW"/>
</dbReference>
<feature type="binding site" evidence="15">
    <location>
        <position position="174"/>
    </location>
    <ligand>
        <name>NADP(+)</name>
        <dbReference type="ChEBI" id="CHEBI:58349"/>
    </ligand>
</feature>
<evidence type="ECO:0000256" key="11">
    <source>
        <dbReference type="ARBA" id="ARBA00023002"/>
    </source>
</evidence>
<evidence type="ECO:0000256" key="8">
    <source>
        <dbReference type="ARBA" id="ARBA00022801"/>
    </source>
</evidence>
<comment type="pathway">
    <text evidence="2 13">Cofactor biosynthesis; riboflavin biosynthesis; 5-amino-6-(D-ribitylamino)uracil from GTP: step 2/4.</text>
</comment>
<keyword evidence="11 13" id="KW-0560">Oxidoreductase</keyword>
<feature type="binding site" evidence="15">
    <location>
        <position position="208"/>
    </location>
    <ligand>
        <name>substrate</name>
    </ligand>
</feature>
<dbReference type="Pfam" id="PF01872">
    <property type="entry name" value="RibD_C"/>
    <property type="match status" value="1"/>
</dbReference>
<reference evidence="18" key="1">
    <citation type="submission" date="2021-01" db="EMBL/GenBank/DDBJ databases">
        <title>Marivirga aurantiaca sp. nov., isolated from intertidal surface sediments.</title>
        <authorList>
            <person name="Zhang M."/>
        </authorList>
    </citation>
    <scope>NUCLEOTIDE SEQUENCE</scope>
    <source>
        <strain evidence="18">S37H4</strain>
    </source>
</reference>
<keyword evidence="10 13" id="KW-0521">NADP</keyword>
<feature type="binding site" evidence="15">
    <location>
        <position position="204"/>
    </location>
    <ligand>
        <name>NADP(+)</name>
        <dbReference type="ChEBI" id="CHEBI:58349"/>
    </ligand>
</feature>
<dbReference type="EC" id="1.1.1.193" evidence="13"/>
<dbReference type="InterPro" id="IPR002125">
    <property type="entry name" value="CMP_dCMP_dom"/>
</dbReference>
<evidence type="ECO:0000256" key="7">
    <source>
        <dbReference type="ARBA" id="ARBA00022723"/>
    </source>
</evidence>
<evidence type="ECO:0000256" key="2">
    <source>
        <dbReference type="ARBA" id="ARBA00004882"/>
    </source>
</evidence>
<keyword evidence="9 13" id="KW-0862">Zinc</keyword>
<dbReference type="PROSITE" id="PS51747">
    <property type="entry name" value="CYT_DCMP_DEAMINASES_2"/>
    <property type="match status" value="1"/>
</dbReference>
<comment type="similarity">
    <text evidence="4 13">In the N-terminal section; belongs to the cytidine and deoxycytidylate deaminase family.</text>
</comment>
<dbReference type="GO" id="GO:0008835">
    <property type="term" value="F:diaminohydroxyphosphoribosylaminopyrimidine deaminase activity"/>
    <property type="evidence" value="ECO:0007669"/>
    <property type="project" value="UniProtKB-EC"/>
</dbReference>
<dbReference type="GO" id="GO:0008270">
    <property type="term" value="F:zinc ion binding"/>
    <property type="evidence" value="ECO:0007669"/>
    <property type="project" value="InterPro"/>
</dbReference>
<evidence type="ECO:0000256" key="5">
    <source>
        <dbReference type="ARBA" id="ARBA00007417"/>
    </source>
</evidence>
<feature type="binding site" evidence="16">
    <location>
        <position position="79"/>
    </location>
    <ligand>
        <name>Zn(2+)</name>
        <dbReference type="ChEBI" id="CHEBI:29105"/>
        <note>catalytic</note>
    </ligand>
</feature>
<feature type="binding site" evidence="15">
    <location>
        <position position="200"/>
    </location>
    <ligand>
        <name>NADP(+)</name>
        <dbReference type="ChEBI" id="CHEBI:58349"/>
    </ligand>
</feature>
<keyword evidence="8 13" id="KW-0378">Hydrolase</keyword>
<dbReference type="SUPFAM" id="SSF53927">
    <property type="entry name" value="Cytidine deaminase-like"/>
    <property type="match status" value="1"/>
</dbReference>
<organism evidence="18 19">
    <name type="scientific">Marivirga aurantiaca</name>
    <dbReference type="NCBI Taxonomy" id="2802615"/>
    <lineage>
        <taxon>Bacteria</taxon>
        <taxon>Pseudomonadati</taxon>
        <taxon>Bacteroidota</taxon>
        <taxon>Cytophagia</taxon>
        <taxon>Cytophagales</taxon>
        <taxon>Marivirgaceae</taxon>
        <taxon>Marivirga</taxon>
    </lineage>
</organism>
<comment type="catalytic activity">
    <reaction evidence="13">
        <text>2,5-diamino-6-hydroxy-4-(5-phosphoribosylamino)-pyrimidine + H2O + H(+) = 5-amino-6-(5-phospho-D-ribosylamino)uracil + NH4(+)</text>
        <dbReference type="Rhea" id="RHEA:21868"/>
        <dbReference type="ChEBI" id="CHEBI:15377"/>
        <dbReference type="ChEBI" id="CHEBI:15378"/>
        <dbReference type="ChEBI" id="CHEBI:28938"/>
        <dbReference type="ChEBI" id="CHEBI:58453"/>
        <dbReference type="ChEBI" id="CHEBI:58614"/>
        <dbReference type="EC" id="3.5.4.26"/>
    </reaction>
</comment>
<comment type="function">
    <text evidence="1 13">Converts 2,5-diamino-6-(ribosylamino)-4(3h)-pyrimidinone 5'-phosphate into 5-amino-6-(ribosylamino)-2,4(1h,3h)-pyrimidinedione 5'-phosphate.</text>
</comment>
<dbReference type="PIRSF" id="PIRSF006769">
    <property type="entry name" value="RibD"/>
    <property type="match status" value="1"/>
</dbReference>
<dbReference type="Proteomes" id="UP000611723">
    <property type="component" value="Unassembled WGS sequence"/>
</dbReference>
<evidence type="ECO:0000259" key="17">
    <source>
        <dbReference type="PROSITE" id="PS51747"/>
    </source>
</evidence>
<feature type="active site" description="Proton donor" evidence="14">
    <location>
        <position position="54"/>
    </location>
</feature>
<evidence type="ECO:0000313" key="18">
    <source>
        <dbReference type="EMBL" id="MBK6265192.1"/>
    </source>
</evidence>
<dbReference type="PANTHER" id="PTHR38011:SF7">
    <property type="entry name" value="2,5-DIAMINO-6-RIBOSYLAMINO-4(3H)-PYRIMIDINONE 5'-PHOSPHATE REDUCTASE"/>
    <property type="match status" value="1"/>
</dbReference>
<name>A0A934WYG4_9BACT</name>
<keyword evidence="12" id="KW-0511">Multifunctional enzyme</keyword>
<dbReference type="FunFam" id="3.40.140.10:FF:000025">
    <property type="entry name" value="Riboflavin biosynthesis protein RibD"/>
    <property type="match status" value="1"/>
</dbReference>
<gene>
    <name evidence="18" type="primary">ribD</name>
    <name evidence="18" type="ORF">JKA74_09090</name>
</gene>
<evidence type="ECO:0000256" key="13">
    <source>
        <dbReference type="PIRNR" id="PIRNR006769"/>
    </source>
</evidence>
<evidence type="ECO:0000313" key="19">
    <source>
        <dbReference type="Proteomes" id="UP000611723"/>
    </source>
</evidence>
<evidence type="ECO:0000256" key="3">
    <source>
        <dbReference type="ARBA" id="ARBA00004910"/>
    </source>
</evidence>
<comment type="pathway">
    <text evidence="3 13">Cofactor biosynthesis; riboflavin biosynthesis; 5-amino-6-(D-ribitylamino)uracil from GTP: step 3/4.</text>
</comment>
<dbReference type="CDD" id="cd01284">
    <property type="entry name" value="Riboflavin_deaminase-reductase"/>
    <property type="match status" value="1"/>
</dbReference>
<proteinExistence type="inferred from homology"/>
<evidence type="ECO:0000256" key="10">
    <source>
        <dbReference type="ARBA" id="ARBA00022857"/>
    </source>
</evidence>
<comment type="similarity">
    <text evidence="5 13">In the C-terminal section; belongs to the HTP reductase family.</text>
</comment>
<dbReference type="RefSeq" id="WP_201430868.1">
    <property type="nucleotide sequence ID" value="NZ_JAEQBW010000003.1"/>
</dbReference>
<keyword evidence="6 13" id="KW-0686">Riboflavin biosynthesis</keyword>
<feature type="binding site" evidence="15">
    <location>
        <position position="158"/>
    </location>
    <ligand>
        <name>NADP(+)</name>
        <dbReference type="ChEBI" id="CHEBI:58349"/>
    </ligand>
</feature>
<evidence type="ECO:0000256" key="6">
    <source>
        <dbReference type="ARBA" id="ARBA00022619"/>
    </source>
</evidence>
<evidence type="ECO:0000256" key="14">
    <source>
        <dbReference type="PIRSR" id="PIRSR006769-1"/>
    </source>
</evidence>
<feature type="binding site" evidence="15">
    <location>
        <position position="211"/>
    </location>
    <ligand>
        <name>substrate</name>
    </ligand>
</feature>
<feature type="binding site" evidence="16">
    <location>
        <position position="88"/>
    </location>
    <ligand>
        <name>Zn(2+)</name>
        <dbReference type="ChEBI" id="CHEBI:29105"/>
        <note>catalytic</note>
    </ligand>
</feature>
<sequence>MWQEDEQFMGRALQLAQNGKATVSPNPMVGCVIVHEGKIIGEGWHQKAGEPHAEVLAIQSVKDPALLSQSTVYVTLEPCAHFGKTPPCAHLLVDKKVKKVVIGCTDPNPLVSGKGIRILKNEGIEVVQDVLEKECIQLNHTFFTAIGKGRPYIILKWAQTADGYIARANFDAKWISSVLSRQLVHKWRSECDAILVGKNTVKYDNPQLNTREWGGKDPIRLVIDHHCQLPNNLHVFDGSVPTFIFNMKEEKEKTNTRWVKLNEQNFIQEMLNFLQTLKIQSILIEGGANTLQQFIDAQLWDEARVFISPNKFGEGIKVPELKNASLVKQKIIEEDVFNILQNNLNTYLLSKILNSKSRCPNHY</sequence>
<evidence type="ECO:0000256" key="1">
    <source>
        <dbReference type="ARBA" id="ARBA00002151"/>
    </source>
</evidence>
<dbReference type="InterPro" id="IPR050765">
    <property type="entry name" value="Riboflavin_Biosynth_HTPR"/>
</dbReference>
<dbReference type="PROSITE" id="PS00903">
    <property type="entry name" value="CYT_DCMP_DEAMINASES_1"/>
    <property type="match status" value="1"/>
</dbReference>
<keyword evidence="19" id="KW-1185">Reference proteome</keyword>
<evidence type="ECO:0000256" key="9">
    <source>
        <dbReference type="ARBA" id="ARBA00022833"/>
    </source>
</evidence>
<dbReference type="InterPro" id="IPR016193">
    <property type="entry name" value="Cytidine_deaminase-like"/>
</dbReference>
<keyword evidence="7 13" id="KW-0479">Metal-binding</keyword>
<evidence type="ECO:0000256" key="4">
    <source>
        <dbReference type="ARBA" id="ARBA00005259"/>
    </source>
</evidence>
<dbReference type="InterPro" id="IPR002734">
    <property type="entry name" value="RibDG_C"/>
</dbReference>
<dbReference type="Pfam" id="PF00383">
    <property type="entry name" value="dCMP_cyt_deam_1"/>
    <property type="match status" value="1"/>
</dbReference>
<accession>A0A934WYG4</accession>
<comment type="caution">
    <text evidence="18">The sequence shown here is derived from an EMBL/GenBank/DDBJ whole genome shotgun (WGS) entry which is preliminary data.</text>
</comment>
<feature type="binding site" evidence="16">
    <location>
        <position position="52"/>
    </location>
    <ligand>
        <name>Zn(2+)</name>
        <dbReference type="ChEBI" id="CHEBI:29105"/>
        <note>catalytic</note>
    </ligand>
</feature>
<evidence type="ECO:0000256" key="12">
    <source>
        <dbReference type="ARBA" id="ARBA00023268"/>
    </source>
</evidence>
<dbReference type="Gene3D" id="3.40.430.10">
    <property type="entry name" value="Dihydrofolate Reductase, subunit A"/>
    <property type="match status" value="1"/>
</dbReference>
<dbReference type="InterPro" id="IPR024072">
    <property type="entry name" value="DHFR-like_dom_sf"/>
</dbReference>
<comment type="cofactor">
    <cofactor evidence="13 16">
        <name>Zn(2+)</name>
        <dbReference type="ChEBI" id="CHEBI:29105"/>
    </cofactor>
    <text evidence="13 16">Binds 1 zinc ion.</text>
</comment>
<dbReference type="NCBIfam" id="TIGR00326">
    <property type="entry name" value="eubact_ribD"/>
    <property type="match status" value="1"/>
</dbReference>
<dbReference type="EMBL" id="JAEQBW010000003">
    <property type="protein sequence ID" value="MBK6265192.1"/>
    <property type="molecule type" value="Genomic_DNA"/>
</dbReference>
<feature type="domain" description="CMP/dCMP-type deaminase" evidence="17">
    <location>
        <begin position="3"/>
        <end position="127"/>
    </location>
</feature>
<dbReference type="AlphaFoldDB" id="A0A934WYG4"/>
<dbReference type="EC" id="3.5.4.26" evidence="13"/>
<feature type="binding site" evidence="15">
    <location>
        <position position="188"/>
    </location>
    <ligand>
        <name>substrate</name>
    </ligand>
</feature>
<dbReference type="InterPro" id="IPR004794">
    <property type="entry name" value="Eubact_RibD"/>
</dbReference>
<evidence type="ECO:0000256" key="15">
    <source>
        <dbReference type="PIRSR" id="PIRSR006769-2"/>
    </source>
</evidence>
<dbReference type="PANTHER" id="PTHR38011">
    <property type="entry name" value="DIHYDROFOLATE REDUCTASE FAMILY PROTEIN (AFU_ORTHOLOGUE AFUA_8G06820)"/>
    <property type="match status" value="1"/>
</dbReference>
<comment type="catalytic activity">
    <reaction evidence="13">
        <text>5-amino-6-(5-phospho-D-ribitylamino)uracil + NADP(+) = 5-amino-6-(5-phospho-D-ribosylamino)uracil + NADPH + H(+)</text>
        <dbReference type="Rhea" id="RHEA:17845"/>
        <dbReference type="ChEBI" id="CHEBI:15378"/>
        <dbReference type="ChEBI" id="CHEBI:57783"/>
        <dbReference type="ChEBI" id="CHEBI:58349"/>
        <dbReference type="ChEBI" id="CHEBI:58421"/>
        <dbReference type="ChEBI" id="CHEBI:58453"/>
        <dbReference type="EC" id="1.1.1.193"/>
    </reaction>
</comment>
<dbReference type="Gene3D" id="3.40.140.10">
    <property type="entry name" value="Cytidine Deaminase, domain 2"/>
    <property type="match status" value="1"/>
</dbReference>
<feature type="binding site" evidence="15">
    <location>
        <position position="285"/>
    </location>
    <ligand>
        <name>substrate</name>
    </ligand>
</feature>
<protein>
    <recommendedName>
        <fullName evidence="13">Riboflavin biosynthesis protein RibD</fullName>
    </recommendedName>
    <domain>
        <recommendedName>
            <fullName evidence="13">Diaminohydroxyphosphoribosylaminopyrimidine deaminase</fullName>
            <shortName evidence="13">DRAP deaminase</shortName>
            <ecNumber evidence="13">3.5.4.26</ecNumber>
        </recommendedName>
        <alternativeName>
            <fullName evidence="13">Riboflavin-specific deaminase</fullName>
        </alternativeName>
    </domain>
    <domain>
        <recommendedName>
            <fullName evidence="13">5-amino-6-(5-phosphoribosylamino)uracil reductase</fullName>
            <ecNumber evidence="13">1.1.1.193</ecNumber>
        </recommendedName>
        <alternativeName>
            <fullName evidence="13">HTP reductase</fullName>
        </alternativeName>
    </domain>
</protein>
<dbReference type="InterPro" id="IPR016192">
    <property type="entry name" value="APOBEC/CMP_deaminase_Zn-bd"/>
</dbReference>
<dbReference type="SUPFAM" id="SSF53597">
    <property type="entry name" value="Dihydrofolate reductase-like"/>
    <property type="match status" value="1"/>
</dbReference>